<dbReference type="PROSITE" id="PS52004">
    <property type="entry name" value="KS3_2"/>
    <property type="match status" value="1"/>
</dbReference>
<reference evidence="11 12" key="1">
    <citation type="submission" date="2018-12" db="EMBL/GenBank/DDBJ databases">
        <authorList>
            <consortium name="Pathogen Informatics"/>
        </authorList>
    </citation>
    <scope>NUCLEOTIDE SEQUENCE [LARGE SCALE GENOMIC DNA]</scope>
    <source>
        <strain evidence="11 12">NCTC7357</strain>
    </source>
</reference>
<dbReference type="InterPro" id="IPR020841">
    <property type="entry name" value="PKS_Beta-ketoAc_synthase_dom"/>
</dbReference>
<feature type="domain" description="Ketosynthase family 3 (KS3)" evidence="10">
    <location>
        <begin position="567"/>
        <end position="995"/>
    </location>
</feature>
<keyword evidence="4" id="KW-0596">Phosphopantetheine</keyword>
<keyword evidence="6" id="KW-0597">Phosphoprotein</keyword>
<dbReference type="GO" id="GO:0071770">
    <property type="term" value="P:DIM/DIP cell wall layer assembly"/>
    <property type="evidence" value="ECO:0007669"/>
    <property type="project" value="TreeGrafter"/>
</dbReference>
<dbReference type="Proteomes" id="UP000277437">
    <property type="component" value="Chromosome"/>
</dbReference>
<evidence type="ECO:0000313" key="12">
    <source>
        <dbReference type="Proteomes" id="UP000277437"/>
    </source>
</evidence>
<dbReference type="GO" id="GO:0005886">
    <property type="term" value="C:plasma membrane"/>
    <property type="evidence" value="ECO:0007669"/>
    <property type="project" value="TreeGrafter"/>
</dbReference>
<dbReference type="GO" id="GO:0031177">
    <property type="term" value="F:phosphopantetheine binding"/>
    <property type="evidence" value="ECO:0007669"/>
    <property type="project" value="InterPro"/>
</dbReference>
<evidence type="ECO:0000256" key="8">
    <source>
        <dbReference type="ARBA" id="ARBA00022737"/>
    </source>
</evidence>
<dbReference type="InterPro" id="IPR054514">
    <property type="entry name" value="RhiE-like_linker"/>
</dbReference>
<dbReference type="InterPro" id="IPR014031">
    <property type="entry name" value="Ketoacyl_synth_C"/>
</dbReference>
<evidence type="ECO:0000256" key="2">
    <source>
        <dbReference type="ARBA" id="ARBA00004792"/>
    </source>
</evidence>
<dbReference type="Pfam" id="PF00550">
    <property type="entry name" value="PP-binding"/>
    <property type="match status" value="2"/>
</dbReference>
<dbReference type="SMART" id="SM00825">
    <property type="entry name" value="PKS_KS"/>
    <property type="match status" value="1"/>
</dbReference>
<evidence type="ECO:0000256" key="6">
    <source>
        <dbReference type="ARBA" id="ARBA00022553"/>
    </source>
</evidence>
<dbReference type="SMART" id="SM00823">
    <property type="entry name" value="PKS_PP"/>
    <property type="match status" value="2"/>
</dbReference>
<dbReference type="InterPro" id="IPR020802">
    <property type="entry name" value="TesA-like"/>
</dbReference>
<dbReference type="SMART" id="SM00824">
    <property type="entry name" value="PKS_TE"/>
    <property type="match status" value="1"/>
</dbReference>
<dbReference type="InterPro" id="IPR029058">
    <property type="entry name" value="AB_hydrolase_fold"/>
</dbReference>
<dbReference type="Gene3D" id="3.40.50.1820">
    <property type="entry name" value="alpha/beta hydrolase"/>
    <property type="match status" value="1"/>
</dbReference>
<accession>A0AAX3G3T8</accession>
<dbReference type="InterPro" id="IPR001031">
    <property type="entry name" value="Thioesterase"/>
</dbReference>
<dbReference type="CDD" id="cd08953">
    <property type="entry name" value="KR_2_SDR_x"/>
    <property type="match status" value="1"/>
</dbReference>
<dbReference type="SUPFAM" id="SSF51735">
    <property type="entry name" value="NAD(P)-binding Rossmann-fold domains"/>
    <property type="match status" value="1"/>
</dbReference>
<evidence type="ECO:0000259" key="10">
    <source>
        <dbReference type="PROSITE" id="PS52004"/>
    </source>
</evidence>
<dbReference type="GO" id="GO:0006633">
    <property type="term" value="P:fatty acid biosynthetic process"/>
    <property type="evidence" value="ECO:0007669"/>
    <property type="project" value="TreeGrafter"/>
</dbReference>
<dbReference type="InterPro" id="IPR057326">
    <property type="entry name" value="KR_dom"/>
</dbReference>
<evidence type="ECO:0000256" key="4">
    <source>
        <dbReference type="ARBA" id="ARBA00022450"/>
    </source>
</evidence>
<dbReference type="InterPro" id="IPR016039">
    <property type="entry name" value="Thiolase-like"/>
</dbReference>
<protein>
    <submittedName>
        <fullName evidence="11">Polyketide synthase</fullName>
    </submittedName>
</protein>
<dbReference type="GO" id="GO:0004312">
    <property type="term" value="F:fatty acid synthase activity"/>
    <property type="evidence" value="ECO:0007669"/>
    <property type="project" value="TreeGrafter"/>
</dbReference>
<evidence type="ECO:0000313" key="11">
    <source>
        <dbReference type="EMBL" id="VEF77472.1"/>
    </source>
</evidence>
<dbReference type="SUPFAM" id="SSF53901">
    <property type="entry name" value="Thiolase-like"/>
    <property type="match status" value="1"/>
</dbReference>
<dbReference type="SUPFAM" id="SSF53474">
    <property type="entry name" value="alpha/beta-Hydrolases"/>
    <property type="match status" value="1"/>
</dbReference>
<dbReference type="GO" id="GO:0005737">
    <property type="term" value="C:cytoplasm"/>
    <property type="evidence" value="ECO:0007669"/>
    <property type="project" value="UniProtKB-SubCell"/>
</dbReference>
<keyword evidence="8" id="KW-0677">Repeat</keyword>
<dbReference type="Gene3D" id="3.40.47.10">
    <property type="match status" value="1"/>
</dbReference>
<evidence type="ECO:0000259" key="9">
    <source>
        <dbReference type="PROSITE" id="PS50075"/>
    </source>
</evidence>
<gene>
    <name evidence="11" type="primary">rzxF</name>
    <name evidence="11" type="ORF">NCTC7357_05878</name>
</gene>
<proteinExistence type="inferred from homology"/>
<evidence type="ECO:0000256" key="7">
    <source>
        <dbReference type="ARBA" id="ARBA00022679"/>
    </source>
</evidence>
<dbReference type="Pfam" id="PF22336">
    <property type="entry name" value="RhiE-like_linker"/>
    <property type="match status" value="1"/>
</dbReference>
<dbReference type="Gene3D" id="1.10.1200.10">
    <property type="entry name" value="ACP-like"/>
    <property type="match status" value="2"/>
</dbReference>
<dbReference type="InterPro" id="IPR014030">
    <property type="entry name" value="Ketoacyl_synth_N"/>
</dbReference>
<dbReference type="RefSeq" id="WP_124304739.1">
    <property type="nucleotide sequence ID" value="NZ_CP118137.1"/>
</dbReference>
<dbReference type="PROSITE" id="PS00012">
    <property type="entry name" value="PHOSPHOPANTETHEINE"/>
    <property type="match status" value="1"/>
</dbReference>
<keyword evidence="7" id="KW-0808">Transferase</keyword>
<comment type="subcellular location">
    <subcellularLocation>
        <location evidence="1">Cytoplasm</location>
    </subcellularLocation>
</comment>
<feature type="domain" description="Carrier" evidence="9">
    <location>
        <begin position="432"/>
        <end position="508"/>
    </location>
</feature>
<dbReference type="PROSITE" id="PS50075">
    <property type="entry name" value="CARRIER"/>
    <property type="match status" value="1"/>
</dbReference>
<comment type="similarity">
    <text evidence="3">Belongs to the short-chain dehydrogenases/reductases (SDR) family.</text>
</comment>
<dbReference type="EMBL" id="LR134334">
    <property type="protein sequence ID" value="VEF77472.1"/>
    <property type="molecule type" value="Genomic_DNA"/>
</dbReference>
<dbReference type="PANTHER" id="PTHR43775">
    <property type="entry name" value="FATTY ACID SYNTHASE"/>
    <property type="match status" value="1"/>
</dbReference>
<dbReference type="InterPro" id="IPR020806">
    <property type="entry name" value="PKS_PP-bd"/>
</dbReference>
<name>A0AAX3G3T8_9PSED</name>
<dbReference type="InterPro" id="IPR013968">
    <property type="entry name" value="PKS_KR"/>
</dbReference>
<dbReference type="InterPro" id="IPR006162">
    <property type="entry name" value="Ppantetheine_attach_site"/>
</dbReference>
<dbReference type="InterPro" id="IPR036736">
    <property type="entry name" value="ACP-like_sf"/>
</dbReference>
<dbReference type="InterPro" id="IPR036291">
    <property type="entry name" value="NAD(P)-bd_dom_sf"/>
</dbReference>
<dbReference type="Pfam" id="PF00109">
    <property type="entry name" value="ketoacyl-synt"/>
    <property type="match status" value="1"/>
</dbReference>
<dbReference type="CDD" id="cd00833">
    <property type="entry name" value="PKS"/>
    <property type="match status" value="1"/>
</dbReference>
<comment type="pathway">
    <text evidence="2">Antibiotic biosynthesis.</text>
</comment>
<dbReference type="PANTHER" id="PTHR43775:SF37">
    <property type="entry name" value="SI:DKEY-61P9.11"/>
    <property type="match status" value="1"/>
</dbReference>
<dbReference type="SMART" id="SM00822">
    <property type="entry name" value="PKS_KR"/>
    <property type="match status" value="1"/>
</dbReference>
<dbReference type="InterPro" id="IPR050091">
    <property type="entry name" value="PKS_NRPS_Biosynth_Enz"/>
</dbReference>
<dbReference type="Gene3D" id="3.40.50.720">
    <property type="entry name" value="NAD(P)-binding Rossmann-like Domain"/>
    <property type="match status" value="1"/>
</dbReference>
<evidence type="ECO:0000256" key="1">
    <source>
        <dbReference type="ARBA" id="ARBA00004496"/>
    </source>
</evidence>
<dbReference type="Pfam" id="PF08659">
    <property type="entry name" value="KR"/>
    <property type="match status" value="1"/>
</dbReference>
<dbReference type="InterPro" id="IPR009081">
    <property type="entry name" value="PP-bd_ACP"/>
</dbReference>
<sequence length="1593" mass="173196">MQHSAHQIYFCHMASLPFTALSAHYPDAQCHDFSDGASAALAQSFERLSVALLEQVHQCLRRGDKQLPLVQVILSEEQFAQRSGIAGLFRTIASEYPGFRGQVIAVNAQESLATLTAKLRGNAQAGDRHVEILYRDDQRYALDWQELTLLDHCPSPWRAGHVYLITGGLGAVGRLLIEEILAQGFNSRVILVGRSSVDEQARKQLEAWARAGVLVSYRRTDIADPEQVDNLIGWVLDTCGRLDGVIHCAGIIRDNLLLNKSVSEFEQVLSPKVRGAVNLDQATRTLPLSFFALFSSLSSVLGNAGQSDYAAGNGFMDGYARLRAQRVRSGQGTGRTVSINWPYWQDGGMRMEPRQVERMWQESGLRALSTENALKAFYQALAQGDEQVLVVEGNVRRIRQVATTLHGFSPLAEAPDVAPLATPVARGETGAGSRSALLAHLTRLVAQELGLAEQRIQVDALLSKYGIDSVMMMRVIAQLESDFGSLPKTLFFEYQTLAELADFFVAQHAEIVARRWPAPGQVAPGQVVQREVKDAVFADVPALPVQPPAPRSVEASVHGLAGDAEQPPLIAIVAVAGRYPGADSVDEFWKCLAEGYDGISEIPPERWNADDFYARTPTLGKSTCKWGGFLEEVAAFDPAFFKLTPREASVLDPNGRLFLQTVQHLFDSAGLTRQRIAERYQSKLGVFVGAMYQQYSAVDSDLLSESLVSISSYSSIANRVSHVFDLRGPSVALDTMCSSSLVALHYAHESLLRGECTGAIVGGVNLSLHPKKYIGLGASNMLGSAPDSRSFSDGSGYLPCEGVGAVLLRPLSDALRDQDEVLGVIRSTHVSHSGGASHYATPNVKAQTALIRESLEKAGVAANSISYIEAAANGTPLSDAVEMLALCKVFSEPGVACAIGTVKSNIGHAEAASGLSQLTKVLLQLKHRKWLPTPGIGQMNSDIDWRQAPFELQPTLRDWPQPILTVDGRECRVPRRAAIDSFGAGGTYAHVVVEAFEIAQPQCPAPVPLATEEQLIVLSAASPSSLLSLAAAHLRSLASGLDANLVDYARALRQQREAMDFRLAMVVSDVSELMRSLQAFCADPEGWSKRDGVGFTGAVETPDSRLLEALAQDRTTDSLIDDAVGQKHLLSLAALWANGIDIDWRRLDGSDCHRPVALPLYPFDKVLCWVGAAPSAAEAGSQPWAEEKPQGPLLERIRRILAEVTGLPATTWREDRALSEYGLGSATFILFYQRLSASFGEFALADLRECQTLNDIVRLLDAQPVASIESHPVRHLSRRYPELVALNQGRSGRPVFWIHAGIGGVEAYQALAQRIERPFFGIQARGYMSERAPLQGLQAMATYYCHLILMQQPDGPYSLGGYSLGGALAYEVTRQLQELGETVDSLVMVDSLDSHAMSGAGVSTKTLYLQSANIAIGASYGDDLEQALENMIHQERIDSDVSDDDFLQALAEQACQHSSDVSVGQLMQRIRHNAKVQSAYDSTNFQILPLPHPAAVRCHYLHNRGGNYFGGLQPYLFVRGEHSALGQDDYAQGWKQQMPGLEVVEVDALCHMLMLSTQPALDQIGSYCQGLYAKTDRATPGATENLSAQSVEA</sequence>
<organism evidence="11 12">
    <name type="scientific">Pseudomonas chlororaphis</name>
    <dbReference type="NCBI Taxonomy" id="587753"/>
    <lineage>
        <taxon>Bacteria</taxon>
        <taxon>Pseudomonadati</taxon>
        <taxon>Pseudomonadota</taxon>
        <taxon>Gammaproteobacteria</taxon>
        <taxon>Pseudomonadales</taxon>
        <taxon>Pseudomonadaceae</taxon>
        <taxon>Pseudomonas</taxon>
    </lineage>
</organism>
<dbReference type="Pfam" id="PF00975">
    <property type="entry name" value="Thioesterase"/>
    <property type="match status" value="1"/>
</dbReference>
<keyword evidence="5" id="KW-0963">Cytoplasm</keyword>
<dbReference type="SUPFAM" id="SSF47336">
    <property type="entry name" value="ACP-like"/>
    <property type="match status" value="2"/>
</dbReference>
<evidence type="ECO:0000256" key="5">
    <source>
        <dbReference type="ARBA" id="ARBA00022490"/>
    </source>
</evidence>
<evidence type="ECO:0000256" key="3">
    <source>
        <dbReference type="ARBA" id="ARBA00006484"/>
    </source>
</evidence>
<dbReference type="Gene3D" id="1.10.1240.100">
    <property type="match status" value="1"/>
</dbReference>
<dbReference type="Pfam" id="PF02801">
    <property type="entry name" value="Ketoacyl-synt_C"/>
    <property type="match status" value="1"/>
</dbReference>